<protein>
    <submittedName>
        <fullName evidence="4">Glycosyltransferase involved in cell wall biosynthesis</fullName>
    </submittedName>
</protein>
<dbReference type="PANTHER" id="PTHR46401:SF2">
    <property type="entry name" value="GLYCOSYLTRANSFERASE WBBK-RELATED"/>
    <property type="match status" value="1"/>
</dbReference>
<dbReference type="GO" id="GO:0016757">
    <property type="term" value="F:glycosyltransferase activity"/>
    <property type="evidence" value="ECO:0007669"/>
    <property type="project" value="InterPro"/>
</dbReference>
<dbReference type="FunFam" id="3.40.50.2000:FF:000119">
    <property type="entry name" value="Glycosyl transferase group 1"/>
    <property type="match status" value="1"/>
</dbReference>
<dbReference type="Pfam" id="PF13439">
    <property type="entry name" value="Glyco_transf_4"/>
    <property type="match status" value="1"/>
</dbReference>
<dbReference type="EMBL" id="QPJS01000005">
    <property type="protein sequence ID" value="RCX02081.1"/>
    <property type="molecule type" value="Genomic_DNA"/>
</dbReference>
<evidence type="ECO:0000256" key="1">
    <source>
        <dbReference type="ARBA" id="ARBA00022679"/>
    </source>
</evidence>
<evidence type="ECO:0000259" key="3">
    <source>
        <dbReference type="Pfam" id="PF13439"/>
    </source>
</evidence>
<dbReference type="CDD" id="cd03809">
    <property type="entry name" value="GT4_MtfB-like"/>
    <property type="match status" value="1"/>
</dbReference>
<comment type="caution">
    <text evidence="4">The sequence shown here is derived from an EMBL/GenBank/DDBJ whole genome shotgun (WGS) entry which is preliminary data.</text>
</comment>
<sequence>MARIGFEAQRIFRRKKHGMDFVALELLKALRKIDNENEYFIYVNEGDDPCIESGGNFQVIVHKAPYPLWEQVWLPRRAERDRVHLLHCTSNTAPVWHSIPLLVTLHDVIYLEKFPLFAPGYTPYQRFGNMYRRWVVKAAIPAANRVLTVSQYEVENVLRFLPSIKDRLYVIYNGVGSHFKKITDRRKLQEVTEKYRLPERYIVFLGNTDPKKNTENTLKAFAEFSKQSNQSHKLLLGDLNRDFVKNLLEKNGIPEIIGQIHFTGYIKNTDLPAILSLADLFLYPSIRESFGIPILEAMACGTPVITSNVTSMPEVAGQAALLVDPHNPSIIASAIRKVLRDQELKNTLIERGYERAKTFKWENSASQLVNHYKQLT</sequence>
<feature type="domain" description="Glycosyl transferase family 1" evidence="2">
    <location>
        <begin position="198"/>
        <end position="355"/>
    </location>
</feature>
<dbReference type="InterPro" id="IPR028098">
    <property type="entry name" value="Glyco_trans_4-like_N"/>
</dbReference>
<gene>
    <name evidence="4" type="ORF">DES35_10552</name>
</gene>
<dbReference type="GO" id="GO:0009103">
    <property type="term" value="P:lipopolysaccharide biosynthetic process"/>
    <property type="evidence" value="ECO:0007669"/>
    <property type="project" value="TreeGrafter"/>
</dbReference>
<dbReference type="Proteomes" id="UP000253517">
    <property type="component" value="Unassembled WGS sequence"/>
</dbReference>
<organism evidence="4 5">
    <name type="scientific">Schleiferia thermophila</name>
    <dbReference type="NCBI Taxonomy" id="884107"/>
    <lineage>
        <taxon>Bacteria</taxon>
        <taxon>Pseudomonadati</taxon>
        <taxon>Bacteroidota</taxon>
        <taxon>Flavobacteriia</taxon>
        <taxon>Flavobacteriales</taxon>
        <taxon>Schleiferiaceae</taxon>
        <taxon>Schleiferia</taxon>
    </lineage>
</organism>
<dbReference type="SUPFAM" id="SSF53756">
    <property type="entry name" value="UDP-Glycosyltransferase/glycogen phosphorylase"/>
    <property type="match status" value="1"/>
</dbReference>
<dbReference type="PANTHER" id="PTHR46401">
    <property type="entry name" value="GLYCOSYLTRANSFERASE WBBK-RELATED"/>
    <property type="match status" value="1"/>
</dbReference>
<accession>A0A368ZYQ0</accession>
<reference evidence="4 5" key="1">
    <citation type="submission" date="2018-07" db="EMBL/GenBank/DDBJ databases">
        <title>Genomic Encyclopedia of Type Strains, Phase IV (KMG-IV): sequencing the most valuable type-strain genomes for metagenomic binning, comparative biology and taxonomic classification.</title>
        <authorList>
            <person name="Goeker M."/>
        </authorList>
    </citation>
    <scope>NUCLEOTIDE SEQUENCE [LARGE SCALE GENOMIC DNA]</scope>
    <source>
        <strain evidence="4 5">DSM 21410</strain>
    </source>
</reference>
<evidence type="ECO:0000259" key="2">
    <source>
        <dbReference type="Pfam" id="PF00534"/>
    </source>
</evidence>
<name>A0A368ZYQ0_9FLAO</name>
<dbReference type="RefSeq" id="WP_114366511.1">
    <property type="nucleotide sequence ID" value="NZ_BHZF01000004.1"/>
</dbReference>
<feature type="domain" description="Glycosyltransferase subfamily 4-like N-terminal" evidence="3">
    <location>
        <begin position="18"/>
        <end position="175"/>
    </location>
</feature>
<keyword evidence="5" id="KW-1185">Reference proteome</keyword>
<dbReference type="InterPro" id="IPR001296">
    <property type="entry name" value="Glyco_trans_1"/>
</dbReference>
<keyword evidence="1 4" id="KW-0808">Transferase</keyword>
<dbReference type="Pfam" id="PF00534">
    <property type="entry name" value="Glycos_transf_1"/>
    <property type="match status" value="1"/>
</dbReference>
<proteinExistence type="predicted"/>
<evidence type="ECO:0000313" key="4">
    <source>
        <dbReference type="EMBL" id="RCX02081.1"/>
    </source>
</evidence>
<dbReference type="Gene3D" id="3.40.50.2000">
    <property type="entry name" value="Glycogen Phosphorylase B"/>
    <property type="match status" value="2"/>
</dbReference>
<evidence type="ECO:0000313" key="5">
    <source>
        <dbReference type="Proteomes" id="UP000253517"/>
    </source>
</evidence>
<dbReference type="AlphaFoldDB" id="A0A368ZYQ0"/>